<reference evidence="1" key="1">
    <citation type="submission" date="2014-09" db="EMBL/GenBank/DDBJ databases">
        <authorList>
            <person name="Magalhaes I.L.F."/>
            <person name="Oliveira U."/>
            <person name="Santos F.R."/>
            <person name="Vidigal T.H.D.A."/>
            <person name="Brescovit A.D."/>
            <person name="Santos A.J."/>
        </authorList>
    </citation>
    <scope>NUCLEOTIDE SEQUENCE</scope>
    <source>
        <tissue evidence="1">Shoot tissue taken approximately 20 cm above the soil surface</tissue>
    </source>
</reference>
<proteinExistence type="predicted"/>
<reference evidence="1" key="2">
    <citation type="journal article" date="2015" name="Data Brief">
        <title>Shoot transcriptome of the giant reed, Arundo donax.</title>
        <authorList>
            <person name="Barrero R.A."/>
            <person name="Guerrero F.D."/>
            <person name="Moolhuijzen P."/>
            <person name="Goolsby J.A."/>
            <person name="Tidwell J."/>
            <person name="Bellgard S.E."/>
            <person name="Bellgard M.I."/>
        </authorList>
    </citation>
    <scope>NUCLEOTIDE SEQUENCE</scope>
    <source>
        <tissue evidence="1">Shoot tissue taken approximately 20 cm above the soil surface</tissue>
    </source>
</reference>
<sequence length="40" mass="4832">MAMAAMCIRAFLSYKDLTSIFLWSNNNSEWFDLYFCRSKR</sequence>
<dbReference type="EMBL" id="GBRH01281433">
    <property type="protein sequence ID" value="JAD16462.1"/>
    <property type="molecule type" value="Transcribed_RNA"/>
</dbReference>
<name>A0A0A8XXM3_ARUDO</name>
<protein>
    <submittedName>
        <fullName evidence="1">Uncharacterized protein</fullName>
    </submittedName>
</protein>
<organism evidence="1">
    <name type="scientific">Arundo donax</name>
    <name type="common">Giant reed</name>
    <name type="synonym">Donax arundinaceus</name>
    <dbReference type="NCBI Taxonomy" id="35708"/>
    <lineage>
        <taxon>Eukaryota</taxon>
        <taxon>Viridiplantae</taxon>
        <taxon>Streptophyta</taxon>
        <taxon>Embryophyta</taxon>
        <taxon>Tracheophyta</taxon>
        <taxon>Spermatophyta</taxon>
        <taxon>Magnoliopsida</taxon>
        <taxon>Liliopsida</taxon>
        <taxon>Poales</taxon>
        <taxon>Poaceae</taxon>
        <taxon>PACMAD clade</taxon>
        <taxon>Arundinoideae</taxon>
        <taxon>Arundineae</taxon>
        <taxon>Arundo</taxon>
    </lineage>
</organism>
<evidence type="ECO:0000313" key="1">
    <source>
        <dbReference type="EMBL" id="JAD16462.1"/>
    </source>
</evidence>
<dbReference type="AlphaFoldDB" id="A0A0A8XXM3"/>
<accession>A0A0A8XXM3</accession>